<dbReference type="RefSeq" id="WP_223419041.1">
    <property type="nucleotide sequence ID" value="NZ_JAIPME010000002.1"/>
</dbReference>
<gene>
    <name evidence="1" type="ORF">K8P03_05235</name>
</gene>
<keyword evidence="2" id="KW-1185">Reference proteome</keyword>
<reference evidence="1 2" key="1">
    <citation type="submission" date="2021-08" db="EMBL/GenBank/DDBJ databases">
        <title>FDA dAtabase for Regulatory Grade micrObial Sequences (FDA-ARGOS): Supporting development and validation of Infectious Disease Dx tests.</title>
        <authorList>
            <person name="Sproer C."/>
            <person name="Gronow S."/>
            <person name="Severitt S."/>
            <person name="Schroder I."/>
            <person name="Tallon L."/>
            <person name="Sadzewicz L."/>
            <person name="Zhao X."/>
            <person name="Boylan J."/>
            <person name="Ott S."/>
            <person name="Bowen H."/>
            <person name="Vavikolanu K."/>
            <person name="Hazen T."/>
            <person name="Aluvathingal J."/>
            <person name="Nadendla S."/>
            <person name="Lowell S."/>
            <person name="Myers T."/>
            <person name="Yan Y."/>
            <person name="Sichtig H."/>
        </authorList>
    </citation>
    <scope>NUCLEOTIDE SEQUENCE [LARGE SCALE GENOMIC DNA]</scope>
    <source>
        <strain evidence="1 2">FDAARGOS_1460</strain>
    </source>
</reference>
<dbReference type="Proteomes" id="UP000734271">
    <property type="component" value="Unassembled WGS sequence"/>
</dbReference>
<proteinExistence type="predicted"/>
<evidence type="ECO:0000313" key="2">
    <source>
        <dbReference type="Proteomes" id="UP000734271"/>
    </source>
</evidence>
<evidence type="ECO:0000313" key="1">
    <source>
        <dbReference type="EMBL" id="MBZ2386702.1"/>
    </source>
</evidence>
<protein>
    <submittedName>
        <fullName evidence="1">Uncharacterized protein</fullName>
    </submittedName>
</protein>
<dbReference type="EMBL" id="JAIPME010000002">
    <property type="protein sequence ID" value="MBZ2386702.1"/>
    <property type="molecule type" value="Genomic_DNA"/>
</dbReference>
<name>A0ABS7SYS2_9FIRM</name>
<sequence length="64" mass="7615">MAESKTSEAQMKAVRNWEKNNPEKVKYMRYKSGAKTFARYWADDEDMKEVFEVYKNENPNCNLA</sequence>
<comment type="caution">
    <text evidence="1">The sequence shown here is derived from an EMBL/GenBank/DDBJ whole genome shotgun (WGS) entry which is preliminary data.</text>
</comment>
<organism evidence="1 2">
    <name type="scientific">Anaerococcus murdochii</name>
    <dbReference type="NCBI Taxonomy" id="411577"/>
    <lineage>
        <taxon>Bacteria</taxon>
        <taxon>Bacillati</taxon>
        <taxon>Bacillota</taxon>
        <taxon>Tissierellia</taxon>
        <taxon>Tissierellales</taxon>
        <taxon>Peptoniphilaceae</taxon>
        <taxon>Anaerococcus</taxon>
    </lineage>
</organism>
<accession>A0ABS7SYS2</accession>